<feature type="chain" id="PRO_5040769271" description="Lectin-like protein BA14k" evidence="1">
    <location>
        <begin position="27"/>
        <end position="144"/>
    </location>
</feature>
<evidence type="ECO:0000256" key="1">
    <source>
        <dbReference type="SAM" id="SignalP"/>
    </source>
</evidence>
<feature type="signal peptide" evidence="1">
    <location>
        <begin position="1"/>
        <end position="26"/>
    </location>
</feature>
<accession>A0A9W6N7R8</accession>
<dbReference type="AlphaFoldDB" id="A0A9W6N7R8"/>
<sequence>MTSFIKLGLAGACAFGMAFGSLPAQAAWVGSAAAVETAKTSSIETVGWRERRGYYRGGGRHYHYHRHRRGGNAAGYAAAGILGLAAGAAIAGSASRDRYYDDGYYDGPRRVYVEEPRRYRQCRVTRWGENRYGEPVRVTSYRPC</sequence>
<proteinExistence type="predicted"/>
<evidence type="ECO:0000313" key="2">
    <source>
        <dbReference type="EMBL" id="GLK80818.1"/>
    </source>
</evidence>
<name>A0A9W6N7R8_9HYPH</name>
<dbReference type="Proteomes" id="UP001143309">
    <property type="component" value="Unassembled WGS sequence"/>
</dbReference>
<evidence type="ECO:0000313" key="3">
    <source>
        <dbReference type="Proteomes" id="UP001143309"/>
    </source>
</evidence>
<dbReference type="EMBL" id="BSFL01000003">
    <property type="protein sequence ID" value="GLK80818.1"/>
    <property type="molecule type" value="Genomic_DNA"/>
</dbReference>
<protein>
    <recommendedName>
        <fullName evidence="4">Lectin-like protein BA14k</fullName>
    </recommendedName>
</protein>
<dbReference type="RefSeq" id="WP_271201300.1">
    <property type="nucleotide sequence ID" value="NZ_BSFL01000003.1"/>
</dbReference>
<gene>
    <name evidence="2" type="ORF">GCM10008174_25590</name>
</gene>
<reference evidence="2" key="2">
    <citation type="submission" date="2023-01" db="EMBL/GenBank/DDBJ databases">
        <authorList>
            <person name="Sun Q."/>
            <person name="Evtushenko L."/>
        </authorList>
    </citation>
    <scope>NUCLEOTIDE SEQUENCE</scope>
    <source>
        <strain evidence="2">VKM B-2748</strain>
    </source>
</reference>
<organism evidence="2 3">
    <name type="scientific">Methylopila turkensis</name>
    <dbReference type="NCBI Taxonomy" id="1437816"/>
    <lineage>
        <taxon>Bacteria</taxon>
        <taxon>Pseudomonadati</taxon>
        <taxon>Pseudomonadota</taxon>
        <taxon>Alphaproteobacteria</taxon>
        <taxon>Hyphomicrobiales</taxon>
        <taxon>Methylopilaceae</taxon>
        <taxon>Methylopila</taxon>
    </lineage>
</organism>
<reference evidence="2" key="1">
    <citation type="journal article" date="2014" name="Int. J. Syst. Evol. Microbiol.">
        <title>Complete genome sequence of Corynebacterium casei LMG S-19264T (=DSM 44701T), isolated from a smear-ripened cheese.</title>
        <authorList>
            <consortium name="US DOE Joint Genome Institute (JGI-PGF)"/>
            <person name="Walter F."/>
            <person name="Albersmeier A."/>
            <person name="Kalinowski J."/>
            <person name="Ruckert C."/>
        </authorList>
    </citation>
    <scope>NUCLEOTIDE SEQUENCE</scope>
    <source>
        <strain evidence="2">VKM B-2748</strain>
    </source>
</reference>
<evidence type="ECO:0008006" key="4">
    <source>
        <dbReference type="Google" id="ProtNLM"/>
    </source>
</evidence>
<keyword evidence="1" id="KW-0732">Signal</keyword>
<comment type="caution">
    <text evidence="2">The sequence shown here is derived from an EMBL/GenBank/DDBJ whole genome shotgun (WGS) entry which is preliminary data.</text>
</comment>
<keyword evidence="3" id="KW-1185">Reference proteome</keyword>